<dbReference type="InterPro" id="IPR001173">
    <property type="entry name" value="Glyco_trans_2-like"/>
</dbReference>
<comment type="caution">
    <text evidence="2">The sequence shown here is derived from an EMBL/GenBank/DDBJ whole genome shotgun (WGS) entry which is preliminary data.</text>
</comment>
<evidence type="ECO:0000313" key="3">
    <source>
        <dbReference type="Proteomes" id="UP000176450"/>
    </source>
</evidence>
<feature type="domain" description="Glycosyltransferase 2-like" evidence="1">
    <location>
        <begin position="4"/>
        <end position="169"/>
    </location>
</feature>
<proteinExistence type="predicted"/>
<dbReference type="Pfam" id="PF00535">
    <property type="entry name" value="Glycos_transf_2"/>
    <property type="match status" value="1"/>
</dbReference>
<dbReference type="PANTHER" id="PTHR43179:SF7">
    <property type="entry name" value="RHAMNOSYLTRANSFERASE WBBL"/>
    <property type="match status" value="1"/>
</dbReference>
<dbReference type="CDD" id="cd04186">
    <property type="entry name" value="GT_2_like_c"/>
    <property type="match status" value="1"/>
</dbReference>
<accession>A0A1F6B367</accession>
<dbReference type="SUPFAM" id="SSF53448">
    <property type="entry name" value="Nucleotide-diphospho-sugar transferases"/>
    <property type="match status" value="1"/>
</dbReference>
<sequence length="292" mass="33535">MELSIIIVHFNTKDLTAACLASLKRTKKTSDRWEIIVVDNGSDDNLEIYLNGLGKKDPFYRDIQFITNAENLGFSKANNIGIKRSKGAYVLLLNSDTEVRQGAIQTMLQFMNDHPRAGLATAALELSDGSIDPASHRGFPGPWASFTYLVGLEKVFPTLPVFSQYHMGYKNMHVAHEIDCPSGAFFLSRRSVIDRVGYLDEDFFMYGEDIEWAYRVKRAGWEVWFNPEAIVVHKKKQSGRAHGDAELRKQTQKYFYETMVLFYEKHYKKQYPVILYYVIRMAVKAADLFTVR</sequence>
<dbReference type="AlphaFoldDB" id="A0A1F6B367"/>
<organism evidence="2 3">
    <name type="scientific">Candidatus Gottesmanbacteria bacterium RIFCSPLOWO2_01_FULL_46_9</name>
    <dbReference type="NCBI Taxonomy" id="1798394"/>
    <lineage>
        <taxon>Bacteria</taxon>
        <taxon>Candidatus Gottesmaniibacteriota</taxon>
    </lineage>
</organism>
<name>A0A1F6B367_9BACT</name>
<dbReference type="Proteomes" id="UP000176450">
    <property type="component" value="Unassembled WGS sequence"/>
</dbReference>
<evidence type="ECO:0000313" key="2">
    <source>
        <dbReference type="EMBL" id="OGG31376.1"/>
    </source>
</evidence>
<dbReference type="Gene3D" id="3.90.550.10">
    <property type="entry name" value="Spore Coat Polysaccharide Biosynthesis Protein SpsA, Chain A"/>
    <property type="match status" value="1"/>
</dbReference>
<reference evidence="2 3" key="1">
    <citation type="journal article" date="2016" name="Nat. Commun.">
        <title>Thousands of microbial genomes shed light on interconnected biogeochemical processes in an aquifer system.</title>
        <authorList>
            <person name="Anantharaman K."/>
            <person name="Brown C.T."/>
            <person name="Hug L.A."/>
            <person name="Sharon I."/>
            <person name="Castelle C.J."/>
            <person name="Probst A.J."/>
            <person name="Thomas B.C."/>
            <person name="Singh A."/>
            <person name="Wilkins M.J."/>
            <person name="Karaoz U."/>
            <person name="Brodie E.L."/>
            <person name="Williams K.H."/>
            <person name="Hubbard S.S."/>
            <person name="Banfield J.F."/>
        </authorList>
    </citation>
    <scope>NUCLEOTIDE SEQUENCE [LARGE SCALE GENOMIC DNA]</scope>
</reference>
<gene>
    <name evidence="2" type="ORF">A3A63_03320</name>
</gene>
<evidence type="ECO:0000259" key="1">
    <source>
        <dbReference type="Pfam" id="PF00535"/>
    </source>
</evidence>
<dbReference type="EMBL" id="MFJX01000012">
    <property type="protein sequence ID" value="OGG31376.1"/>
    <property type="molecule type" value="Genomic_DNA"/>
</dbReference>
<dbReference type="InterPro" id="IPR029044">
    <property type="entry name" value="Nucleotide-diphossugar_trans"/>
</dbReference>
<protein>
    <recommendedName>
        <fullName evidence="1">Glycosyltransferase 2-like domain-containing protein</fullName>
    </recommendedName>
</protein>
<dbReference type="PANTHER" id="PTHR43179">
    <property type="entry name" value="RHAMNOSYLTRANSFERASE WBBL"/>
    <property type="match status" value="1"/>
</dbReference>